<feature type="compositionally biased region" description="Basic and acidic residues" evidence="2">
    <location>
        <begin position="30"/>
        <end position="40"/>
    </location>
</feature>
<keyword evidence="4" id="KW-1185">Reference proteome</keyword>
<feature type="region of interest" description="Disordered" evidence="2">
    <location>
        <begin position="25"/>
        <end position="47"/>
    </location>
</feature>
<name>A0A9P7KJJ0_9AGAR</name>
<keyword evidence="1" id="KW-0175">Coiled coil</keyword>
<dbReference type="AlphaFoldDB" id="A0A9P7KJJ0"/>
<organism evidence="3 4">
    <name type="scientific">Sphagnurus paluster</name>
    <dbReference type="NCBI Taxonomy" id="117069"/>
    <lineage>
        <taxon>Eukaryota</taxon>
        <taxon>Fungi</taxon>
        <taxon>Dikarya</taxon>
        <taxon>Basidiomycota</taxon>
        <taxon>Agaricomycotina</taxon>
        <taxon>Agaricomycetes</taxon>
        <taxon>Agaricomycetidae</taxon>
        <taxon>Agaricales</taxon>
        <taxon>Tricholomatineae</taxon>
        <taxon>Lyophyllaceae</taxon>
        <taxon>Sphagnurus</taxon>
    </lineage>
</organism>
<reference evidence="3" key="1">
    <citation type="submission" date="2021-02" db="EMBL/GenBank/DDBJ databases">
        <authorList>
            <person name="Nieuwenhuis M."/>
            <person name="Van De Peppel L.J.J."/>
        </authorList>
    </citation>
    <scope>NUCLEOTIDE SEQUENCE</scope>
    <source>
        <strain evidence="3">D49</strain>
    </source>
</reference>
<comment type="caution">
    <text evidence="3">The sequence shown here is derived from an EMBL/GenBank/DDBJ whole genome shotgun (WGS) entry which is preliminary data.</text>
</comment>
<feature type="region of interest" description="Disordered" evidence="2">
    <location>
        <begin position="59"/>
        <end position="88"/>
    </location>
</feature>
<evidence type="ECO:0000313" key="3">
    <source>
        <dbReference type="EMBL" id="KAG5649696.1"/>
    </source>
</evidence>
<evidence type="ECO:0000256" key="1">
    <source>
        <dbReference type="SAM" id="Coils"/>
    </source>
</evidence>
<accession>A0A9P7KJJ0</accession>
<gene>
    <name evidence="3" type="ORF">H0H81_002461</name>
</gene>
<proteinExistence type="predicted"/>
<evidence type="ECO:0000256" key="2">
    <source>
        <dbReference type="SAM" id="MobiDB-lite"/>
    </source>
</evidence>
<dbReference type="EMBL" id="JABCKI010000771">
    <property type="protein sequence ID" value="KAG5649696.1"/>
    <property type="molecule type" value="Genomic_DNA"/>
</dbReference>
<reference evidence="3" key="2">
    <citation type="submission" date="2021-10" db="EMBL/GenBank/DDBJ databases">
        <title>Phylogenomics reveals ancestral predisposition of the termite-cultivated fungus Termitomyces towards a domesticated lifestyle.</title>
        <authorList>
            <person name="Auxier B."/>
            <person name="Grum-Grzhimaylo A."/>
            <person name="Cardenas M.E."/>
            <person name="Lodge J.D."/>
            <person name="Laessoe T."/>
            <person name="Pedersen O."/>
            <person name="Smith M.E."/>
            <person name="Kuyper T.W."/>
            <person name="Franco-Molano E.A."/>
            <person name="Baroni T.J."/>
            <person name="Aanen D.K."/>
        </authorList>
    </citation>
    <scope>NUCLEOTIDE SEQUENCE</scope>
    <source>
        <strain evidence="3">D49</strain>
    </source>
</reference>
<protein>
    <submittedName>
        <fullName evidence="3">Uncharacterized protein</fullName>
    </submittedName>
</protein>
<feature type="non-terminal residue" evidence="3">
    <location>
        <position position="1"/>
    </location>
</feature>
<dbReference type="Proteomes" id="UP000717328">
    <property type="component" value="Unassembled WGS sequence"/>
</dbReference>
<feature type="coiled-coil region" evidence="1">
    <location>
        <begin position="108"/>
        <end position="142"/>
    </location>
</feature>
<evidence type="ECO:0000313" key="4">
    <source>
        <dbReference type="Proteomes" id="UP000717328"/>
    </source>
</evidence>
<feature type="compositionally biased region" description="Basic and acidic residues" evidence="2">
    <location>
        <begin position="72"/>
        <end position="83"/>
    </location>
</feature>
<sequence length="429" mass="47689">LYEDGVSLDSQTDSQDWLEKLSISATNKVTLDEKPEDAGIRDGGVGEVGEDRHDGHGEGAGITAVAPAWGPTDEHITGKRDEDGGPGDAQARAYKEIVCDFNWLHSVFREGEKEREGLGETIVELQDELNQITALHRRALESIYFMGKQMVAQGPKRSTATAFLQQTGKFPAQQAQYFERLVSGAYQCNICPFPKPIIPKRLRRHEESETHQRAILQYEKQQERAALESRPGASITGPSCGQPGLPNIREPVMQLLDEIVAGPSSYWDTPWVEPETGVALQINWEAVGDTEMQPTIDTQAMRDMAEKTRQFLLNPEGIDEDSDSAADEQSSSVDSVVETMHDVGSTEQHASRIARKVTDDINAPFFPWPDRETAVLDILRHIPRSSFSRNQNEIIHWAMMAVGLTDIPSDHIMDDIDRTLQSLCGIESL</sequence>